<evidence type="ECO:0000256" key="5">
    <source>
        <dbReference type="ARBA" id="ARBA00015413"/>
    </source>
</evidence>
<evidence type="ECO:0000256" key="10">
    <source>
        <dbReference type="ARBA" id="ARBA00022853"/>
    </source>
</evidence>
<keyword evidence="10" id="KW-0156">Chromatin regulator</keyword>
<keyword evidence="11" id="KW-0539">Nucleus</keyword>
<dbReference type="GO" id="GO:0005634">
    <property type="term" value="C:nucleus"/>
    <property type="evidence" value="ECO:0007669"/>
    <property type="project" value="UniProtKB-SubCell"/>
</dbReference>
<feature type="region of interest" description="Disordered" evidence="15">
    <location>
        <begin position="682"/>
        <end position="705"/>
    </location>
</feature>
<evidence type="ECO:0000256" key="7">
    <source>
        <dbReference type="ARBA" id="ARBA00022603"/>
    </source>
</evidence>
<comment type="catalytic activity">
    <reaction evidence="14">
        <text>L-lysyl(20)-[histone H4] + 3 S-adenosyl-L-methionine = N(6),N(6),N(6)-trimethyl-L-lysyl(20)-[histone H4] + 3 S-adenosyl-L-homocysteine + 3 H(+)</text>
        <dbReference type="Rhea" id="RHEA:64456"/>
        <dbReference type="Rhea" id="RHEA-COMP:15554"/>
        <dbReference type="Rhea" id="RHEA-COMP:15998"/>
        <dbReference type="ChEBI" id="CHEBI:15378"/>
        <dbReference type="ChEBI" id="CHEBI:29969"/>
        <dbReference type="ChEBI" id="CHEBI:57856"/>
        <dbReference type="ChEBI" id="CHEBI:59789"/>
        <dbReference type="ChEBI" id="CHEBI:61961"/>
        <dbReference type="EC" id="2.1.1.372"/>
    </reaction>
</comment>
<dbReference type="InterPro" id="IPR001214">
    <property type="entry name" value="SET_dom"/>
</dbReference>
<keyword evidence="9" id="KW-0949">S-adenosyl-L-methionine</keyword>
<feature type="compositionally biased region" description="Basic and acidic residues" evidence="15">
    <location>
        <begin position="369"/>
        <end position="394"/>
    </location>
</feature>
<protein>
    <recommendedName>
        <fullName evidence="5">Histone-lysine N-methyltransferase SET9</fullName>
        <ecNumber evidence="12">2.1.1.372</ecNumber>
    </recommendedName>
    <alternativeName>
        <fullName evidence="4">Histone-lysine N-methyltransferase set9</fullName>
    </alternativeName>
    <alternativeName>
        <fullName evidence="13">SET domain protein 9</fullName>
    </alternativeName>
</protein>
<dbReference type="Gene3D" id="2.170.270.10">
    <property type="entry name" value="SET domain"/>
    <property type="match status" value="1"/>
</dbReference>
<accession>A0A194XH93</accession>
<dbReference type="PANTHER" id="PTHR12977">
    <property type="entry name" value="SUPPRESSOR OF VARIEGATION 4-20-RELATED"/>
    <property type="match status" value="1"/>
</dbReference>
<name>A0A194XH93_MOLSC</name>
<reference evidence="17 18" key="1">
    <citation type="submission" date="2015-10" db="EMBL/GenBank/DDBJ databases">
        <title>Full genome of DAOMC 229536 Phialocephala scopiformis, a fungal endophyte of spruce producing the potent anti-insectan compound rugulosin.</title>
        <authorList>
            <consortium name="DOE Joint Genome Institute"/>
            <person name="Walker A.K."/>
            <person name="Frasz S.L."/>
            <person name="Seifert K.A."/>
            <person name="Miller J.D."/>
            <person name="Mondo S.J."/>
            <person name="Labutti K."/>
            <person name="Lipzen A."/>
            <person name="Dockter R."/>
            <person name="Kennedy M."/>
            <person name="Grigoriev I.V."/>
            <person name="Spatafora J.W."/>
        </authorList>
    </citation>
    <scope>NUCLEOTIDE SEQUENCE [LARGE SCALE GENOMIC DNA]</scope>
    <source>
        <strain evidence="17 18">CBS 120377</strain>
    </source>
</reference>
<evidence type="ECO:0000256" key="12">
    <source>
        <dbReference type="ARBA" id="ARBA00024057"/>
    </source>
</evidence>
<dbReference type="GO" id="GO:0005694">
    <property type="term" value="C:chromosome"/>
    <property type="evidence" value="ECO:0007669"/>
    <property type="project" value="UniProtKB-SubCell"/>
</dbReference>
<dbReference type="RefSeq" id="XP_018073497.1">
    <property type="nucleotide sequence ID" value="XM_018210634.1"/>
</dbReference>
<evidence type="ECO:0000313" key="18">
    <source>
        <dbReference type="Proteomes" id="UP000070700"/>
    </source>
</evidence>
<evidence type="ECO:0000256" key="13">
    <source>
        <dbReference type="ARBA" id="ARBA00030653"/>
    </source>
</evidence>
<evidence type="ECO:0000256" key="4">
    <source>
        <dbReference type="ARBA" id="ARBA00014232"/>
    </source>
</evidence>
<proteinExistence type="predicted"/>
<evidence type="ECO:0000256" key="3">
    <source>
        <dbReference type="ARBA" id="ARBA00004286"/>
    </source>
</evidence>
<keyword evidence="7" id="KW-0489">Methyltransferase</keyword>
<dbReference type="Proteomes" id="UP000070700">
    <property type="component" value="Unassembled WGS sequence"/>
</dbReference>
<dbReference type="InterPro" id="IPR025783">
    <property type="entry name" value="Set9_fungi"/>
</dbReference>
<dbReference type="PROSITE" id="PS50280">
    <property type="entry name" value="SET"/>
    <property type="match status" value="1"/>
</dbReference>
<dbReference type="EC" id="2.1.1.372" evidence="12"/>
<evidence type="ECO:0000256" key="2">
    <source>
        <dbReference type="ARBA" id="ARBA00004123"/>
    </source>
</evidence>
<dbReference type="InterPro" id="IPR046341">
    <property type="entry name" value="SET_dom_sf"/>
</dbReference>
<dbReference type="KEGG" id="psco:LY89DRAFT_612664"/>
<evidence type="ECO:0000256" key="1">
    <source>
        <dbReference type="ARBA" id="ARBA00001984"/>
    </source>
</evidence>
<dbReference type="Gene3D" id="1.10.10.1700">
    <property type="entry name" value="Histone-lysine N-methyltransferase"/>
    <property type="match status" value="1"/>
</dbReference>
<dbReference type="EMBL" id="KQ947411">
    <property type="protein sequence ID" value="KUJ19142.1"/>
    <property type="molecule type" value="Genomic_DNA"/>
</dbReference>
<dbReference type="STRING" id="149040.A0A194XH93"/>
<dbReference type="Pfam" id="PF00856">
    <property type="entry name" value="SET"/>
    <property type="match status" value="1"/>
</dbReference>
<evidence type="ECO:0000256" key="6">
    <source>
        <dbReference type="ARBA" id="ARBA00022454"/>
    </source>
</evidence>
<comment type="subcellular location">
    <subcellularLocation>
        <location evidence="3">Chromosome</location>
    </subcellularLocation>
    <subcellularLocation>
        <location evidence="2">Nucleus</location>
    </subcellularLocation>
</comment>
<feature type="compositionally biased region" description="Basic and acidic residues" evidence="15">
    <location>
        <begin position="693"/>
        <end position="705"/>
    </location>
</feature>
<comment type="function">
    <text evidence="1">Histone methyltransferase that trimethylates 'Lys-20' of histone H4 to form H4K20me3.</text>
</comment>
<evidence type="ECO:0000256" key="14">
    <source>
        <dbReference type="ARBA" id="ARBA00048081"/>
    </source>
</evidence>
<dbReference type="PROSITE" id="PS51567">
    <property type="entry name" value="SAM_MT43_SUVAR420_1"/>
    <property type="match status" value="1"/>
</dbReference>
<dbReference type="OrthoDB" id="6627536at2759"/>
<dbReference type="SMART" id="SM00317">
    <property type="entry name" value="SET"/>
    <property type="match status" value="1"/>
</dbReference>
<dbReference type="SUPFAM" id="SSF82199">
    <property type="entry name" value="SET domain"/>
    <property type="match status" value="1"/>
</dbReference>
<feature type="compositionally biased region" description="Polar residues" evidence="15">
    <location>
        <begin position="311"/>
        <end position="334"/>
    </location>
</feature>
<keyword evidence="18" id="KW-1185">Reference proteome</keyword>
<evidence type="ECO:0000256" key="9">
    <source>
        <dbReference type="ARBA" id="ARBA00022691"/>
    </source>
</evidence>
<dbReference type="InParanoid" id="A0A194XH93"/>
<evidence type="ECO:0000256" key="8">
    <source>
        <dbReference type="ARBA" id="ARBA00022679"/>
    </source>
</evidence>
<dbReference type="GeneID" id="28820360"/>
<dbReference type="GO" id="GO:0032259">
    <property type="term" value="P:methylation"/>
    <property type="evidence" value="ECO:0007669"/>
    <property type="project" value="UniProtKB-KW"/>
</dbReference>
<dbReference type="InterPro" id="IPR039977">
    <property type="entry name" value="Suv4-20/Set9"/>
</dbReference>
<keyword evidence="8" id="KW-0808">Transferase</keyword>
<sequence length="726" mass="82124">MPPKKNSSKKERLTLAQLAAYDDILTDALVDHVYFWTTIRKNKSAYHSSRGITEDDITKILQNRVIVEKDAATAETELLALSGLKKFSDSLKTDKEKDDFRRHLRKYINIYLPDCPFEVSSTNRYTIVTQEAAVTARRFIKKGEIVKYLCGIQVIMTEEEEELIKSSRRDFSIVVSSRNKTASLFLGPARFANHDCGASARLMTTGTNGMEIIAVRDIEIGEEITVSYGENYFGEDNCECLCQTCEDQCLNGWSKGDDGETRVIPKLSIEESNEGYSFRRRRRRDSVDSSRNASMTPDIMIRPHVPKRTPRSLSRFKNQDSPLSPSIEPSGSQTPRKRKRQDEIPPSPLATSEIEEPTMSQSPLKRSRKNEVLRSPSPEKEEPTSTEPHSEHNGLAEVLRSPTPEKEAVKPVYTPLKRKREDDEGVLLSPLGSSKRVRKDVTVKSEPSHLNLSTLASTESAPESSCESRGASFSPSGTDNQTSTDATSVDEDTIVVEPYVNPVVSKLRRRRRSSKQTLLEQAKMGDPVLVGGSTTAEHPVLQDDASSVLSDLPSEMFDRDDTSTKRQEKAMIEVKPKRGRRKKKEVAPKTDLDHAPSVRIPGDYVLTPRLLVDLASAWITCKICEESFVQNDAYFTRSSCPRCERHSKLFGYMWPKTDKEGRNDSEERVLDHRTVHRFIRPVEEKQARKRNRSATESREVTREVSEAVIEEANRRGRRAKKPRITM</sequence>
<keyword evidence="6" id="KW-0158">Chromosome</keyword>
<feature type="region of interest" description="Disordered" evidence="15">
    <location>
        <begin position="275"/>
        <end position="518"/>
    </location>
</feature>
<dbReference type="InterPro" id="IPR041938">
    <property type="entry name" value="Hist-Lys_N-MTase_N"/>
</dbReference>
<dbReference type="AlphaFoldDB" id="A0A194XH93"/>
<feature type="domain" description="SET" evidence="16">
    <location>
        <begin position="115"/>
        <end position="229"/>
    </location>
</feature>
<dbReference type="GO" id="GO:0140943">
    <property type="term" value="F:histone H4K20 trimethyltransferase activity"/>
    <property type="evidence" value="ECO:0007669"/>
    <property type="project" value="UniProtKB-EC"/>
</dbReference>
<dbReference type="CDD" id="cd10524">
    <property type="entry name" value="SET_Suv4-20-like"/>
    <property type="match status" value="1"/>
</dbReference>
<evidence type="ECO:0000313" key="17">
    <source>
        <dbReference type="EMBL" id="KUJ19142.1"/>
    </source>
</evidence>
<evidence type="ECO:0000259" key="16">
    <source>
        <dbReference type="PROSITE" id="PS50280"/>
    </source>
</evidence>
<evidence type="ECO:0000256" key="11">
    <source>
        <dbReference type="ARBA" id="ARBA00023242"/>
    </source>
</evidence>
<dbReference type="PANTHER" id="PTHR12977:SF4">
    <property type="entry name" value="HISTONE-LYSINE N-METHYLTRANSFERASE KMT5B"/>
    <property type="match status" value="1"/>
</dbReference>
<organism evidence="17 18">
    <name type="scientific">Mollisia scopiformis</name>
    <name type="common">Conifer needle endophyte fungus</name>
    <name type="synonym">Phialocephala scopiformis</name>
    <dbReference type="NCBI Taxonomy" id="149040"/>
    <lineage>
        <taxon>Eukaryota</taxon>
        <taxon>Fungi</taxon>
        <taxon>Dikarya</taxon>
        <taxon>Ascomycota</taxon>
        <taxon>Pezizomycotina</taxon>
        <taxon>Leotiomycetes</taxon>
        <taxon>Helotiales</taxon>
        <taxon>Mollisiaceae</taxon>
        <taxon>Mollisia</taxon>
    </lineage>
</organism>
<gene>
    <name evidence="17" type="ORF">LY89DRAFT_612664</name>
</gene>
<evidence type="ECO:0000256" key="15">
    <source>
        <dbReference type="SAM" id="MobiDB-lite"/>
    </source>
</evidence>
<feature type="compositionally biased region" description="Polar residues" evidence="15">
    <location>
        <begin position="448"/>
        <end position="487"/>
    </location>
</feature>